<dbReference type="InterPro" id="IPR052943">
    <property type="entry name" value="TMTC_O-mannosyl-trnsfr"/>
</dbReference>
<feature type="repeat" description="TPR" evidence="1">
    <location>
        <begin position="217"/>
        <end position="250"/>
    </location>
</feature>
<dbReference type="AlphaFoldDB" id="A0A1X7FNI8"/>
<dbReference type="Pfam" id="PF13424">
    <property type="entry name" value="TPR_12"/>
    <property type="match status" value="1"/>
</dbReference>
<dbReference type="Proteomes" id="UP000192911">
    <property type="component" value="Unassembled WGS sequence"/>
</dbReference>
<keyword evidence="1" id="KW-0802">TPR repeat</keyword>
<dbReference type="Gene3D" id="3.40.50.2000">
    <property type="entry name" value="Glycogen Phosphorylase B"/>
    <property type="match status" value="1"/>
</dbReference>
<feature type="repeat" description="TPR" evidence="1">
    <location>
        <begin position="81"/>
        <end position="114"/>
    </location>
</feature>
<accession>A0A1X7FNI8</accession>
<feature type="repeat" description="TPR" evidence="1">
    <location>
        <begin position="47"/>
        <end position="80"/>
    </location>
</feature>
<name>A0A1X7FNI8_TRICW</name>
<gene>
    <name evidence="2" type="ORF">SAMN06295900_11075</name>
</gene>
<dbReference type="SMART" id="SM00028">
    <property type="entry name" value="TPR"/>
    <property type="match status" value="7"/>
</dbReference>
<dbReference type="Pfam" id="PF14559">
    <property type="entry name" value="TPR_19"/>
    <property type="match status" value="2"/>
</dbReference>
<dbReference type="PROSITE" id="PS50293">
    <property type="entry name" value="TPR_REGION"/>
    <property type="match status" value="3"/>
</dbReference>
<keyword evidence="3" id="KW-1185">Reference proteome</keyword>
<feature type="repeat" description="TPR" evidence="1">
    <location>
        <begin position="115"/>
        <end position="148"/>
    </location>
</feature>
<reference evidence="3" key="1">
    <citation type="submission" date="2017-04" db="EMBL/GenBank/DDBJ databases">
        <authorList>
            <person name="Varghese N."/>
            <person name="Submissions S."/>
        </authorList>
    </citation>
    <scope>NUCLEOTIDE SEQUENCE [LARGE SCALE GENOMIC DNA]</scope>
    <source>
        <strain evidence="3">Ballard 720</strain>
    </source>
</reference>
<evidence type="ECO:0000256" key="1">
    <source>
        <dbReference type="PROSITE-ProRule" id="PRU00339"/>
    </source>
</evidence>
<dbReference type="Gene3D" id="1.25.40.10">
    <property type="entry name" value="Tetratricopeptide repeat domain"/>
    <property type="match status" value="3"/>
</dbReference>
<dbReference type="InterPro" id="IPR011990">
    <property type="entry name" value="TPR-like_helical_dom_sf"/>
</dbReference>
<feature type="repeat" description="TPR" evidence="1">
    <location>
        <begin position="183"/>
        <end position="216"/>
    </location>
</feature>
<evidence type="ECO:0000313" key="2">
    <source>
        <dbReference type="EMBL" id="SMF55675.1"/>
    </source>
</evidence>
<dbReference type="SUPFAM" id="SSF48452">
    <property type="entry name" value="TPR-like"/>
    <property type="match status" value="1"/>
</dbReference>
<evidence type="ECO:0000313" key="3">
    <source>
        <dbReference type="Proteomes" id="UP000192911"/>
    </source>
</evidence>
<proteinExistence type="predicted"/>
<feature type="repeat" description="TPR" evidence="1">
    <location>
        <begin position="149"/>
        <end position="182"/>
    </location>
</feature>
<dbReference type="InterPro" id="IPR019734">
    <property type="entry name" value="TPR_rpt"/>
</dbReference>
<dbReference type="STRING" id="28094.SAMN06295900_11075"/>
<dbReference type="PROSITE" id="PS50005">
    <property type="entry name" value="TPR"/>
    <property type="match status" value="6"/>
</dbReference>
<dbReference type="PANTHER" id="PTHR44809">
    <property type="match status" value="1"/>
</dbReference>
<dbReference type="EMBL" id="FXAH01000010">
    <property type="protein sequence ID" value="SMF55675.1"/>
    <property type="molecule type" value="Genomic_DNA"/>
</dbReference>
<sequence>MRSSDAFASAGAESRLFEAALDAHRRSALSDAARHYRALLELVPDHAAALNNLGALLERTGDAIEAQRCYRTALRLDPDYLDAHYNLGLLLHEQGRFEEAQACYRNVIALAPTHVAAHVYLAGLLQETDRLADAEPLYRRAVSLSPNDALAQHGLGLFFVASGREEEAEVCLHEALRLAPDFKDANAALAALLHRRQRYAQAEALYRRVLSLDPGSVEALNNLGRLLHDAGRLSEAERYLRQALEAAPGRTPTAFNLGLVLLAMGRYEEGWPLYEMRYGESPYWGDESHCHAPPVLPFPQWGGEPLEGKSLVVFGEQGLGDCVQFARYMPMLKAKGVSKLTLVCPRTLCRLLQTIEGVDACLPDDDVSQLAEHDYACLVMSLPLRIGTTLATVPAEVPYLHVPKAEAKRWKRLVGPGRLSVGLVWAGNPRPDMPSANAVDRRRSLNAAAFAPLLDVPGVAFVSLQKGEAARSQIADIRAALHPCDPMAEVEDFADTAAIISTLDLVITADTSVAHVAGALGKPVWILCRFDGCWRWLSGRDDSPWYPSATLFRQKTPGDWAGVIAEVRAALERQVCARSISSTRFAEVALPNGRDVGSANPGLSRSI</sequence>
<protein>
    <submittedName>
        <fullName evidence="2">Tetratricopeptide (TPR) repeat</fullName>
    </submittedName>
</protein>
<dbReference type="PANTHER" id="PTHR44809:SF1">
    <property type="entry name" value="PROTEIN O-MANNOSYL-TRANSFERASE TMTC1"/>
    <property type="match status" value="1"/>
</dbReference>
<organism evidence="2 3">
    <name type="scientific">Trinickia caryophylli</name>
    <name type="common">Paraburkholderia caryophylli</name>
    <dbReference type="NCBI Taxonomy" id="28094"/>
    <lineage>
        <taxon>Bacteria</taxon>
        <taxon>Pseudomonadati</taxon>
        <taxon>Pseudomonadota</taxon>
        <taxon>Betaproteobacteria</taxon>
        <taxon>Burkholderiales</taxon>
        <taxon>Burkholderiaceae</taxon>
        <taxon>Trinickia</taxon>
    </lineage>
</organism>
<dbReference type="SUPFAM" id="SSF53756">
    <property type="entry name" value="UDP-Glycosyltransferase/glycogen phosphorylase"/>
    <property type="match status" value="1"/>
</dbReference>